<keyword evidence="2" id="KW-0238">DNA-binding</keyword>
<reference evidence="2 3" key="1">
    <citation type="submission" date="2024-07" db="EMBL/GenBank/DDBJ databases">
        <authorList>
            <person name="Li M."/>
        </authorList>
    </citation>
    <scope>NUCLEOTIDE SEQUENCE [LARGE SCALE GENOMIC DNA]</scope>
    <source>
        <strain evidence="2 3">25A3E</strain>
    </source>
</reference>
<proteinExistence type="predicted"/>
<dbReference type="EMBL" id="JBFTEG010000003">
    <property type="protein sequence ID" value="MEX6501705.1"/>
    <property type="molecule type" value="Genomic_DNA"/>
</dbReference>
<accession>A0ABV3YQX1</accession>
<gene>
    <name evidence="2" type="ORF">AB5S05_06485</name>
</gene>
<dbReference type="InterPro" id="IPR013321">
    <property type="entry name" value="Arc_rbn_hlx_hlx"/>
</dbReference>
<evidence type="ECO:0000313" key="3">
    <source>
        <dbReference type="Proteomes" id="UP001560296"/>
    </source>
</evidence>
<dbReference type="InterPro" id="IPR010985">
    <property type="entry name" value="Ribbon_hlx_hlx"/>
</dbReference>
<sequence>MSRADAQFKLRMPASLRTQVEQAAKEARRSLNAEIVIRLEASFAQERPKQEAQL</sequence>
<feature type="domain" description="Arc-like DNA binding" evidence="1">
    <location>
        <begin position="2"/>
        <end position="48"/>
    </location>
</feature>
<evidence type="ECO:0000259" key="1">
    <source>
        <dbReference type="Pfam" id="PF03869"/>
    </source>
</evidence>
<comment type="caution">
    <text evidence="2">The sequence shown here is derived from an EMBL/GenBank/DDBJ whole genome shotgun (WGS) entry which is preliminary data.</text>
</comment>
<dbReference type="SUPFAM" id="SSF47598">
    <property type="entry name" value="Ribbon-helix-helix"/>
    <property type="match status" value="1"/>
</dbReference>
<dbReference type="Proteomes" id="UP001560296">
    <property type="component" value="Unassembled WGS sequence"/>
</dbReference>
<dbReference type="GO" id="GO:0003677">
    <property type="term" value="F:DNA binding"/>
    <property type="evidence" value="ECO:0007669"/>
    <property type="project" value="UniProtKB-KW"/>
</dbReference>
<organism evidence="2 3">
    <name type="scientific">Pseudomonas zhanjiangensis</name>
    <dbReference type="NCBI Taxonomy" id="3239015"/>
    <lineage>
        <taxon>Bacteria</taxon>
        <taxon>Pseudomonadati</taxon>
        <taxon>Pseudomonadota</taxon>
        <taxon>Gammaproteobacteria</taxon>
        <taxon>Pseudomonadales</taxon>
        <taxon>Pseudomonadaceae</taxon>
        <taxon>Pseudomonas</taxon>
    </lineage>
</organism>
<dbReference type="RefSeq" id="WP_369286674.1">
    <property type="nucleotide sequence ID" value="NZ_JBFTEG010000003.1"/>
</dbReference>
<keyword evidence="3" id="KW-1185">Reference proteome</keyword>
<dbReference type="Pfam" id="PF03869">
    <property type="entry name" value="Arc"/>
    <property type="match status" value="1"/>
</dbReference>
<protein>
    <submittedName>
        <fullName evidence="2">Arc family DNA-binding protein</fullName>
    </submittedName>
</protein>
<evidence type="ECO:0000313" key="2">
    <source>
        <dbReference type="EMBL" id="MEX6501705.1"/>
    </source>
</evidence>
<dbReference type="Gene3D" id="1.10.1220.10">
    <property type="entry name" value="Met repressor-like"/>
    <property type="match status" value="1"/>
</dbReference>
<name>A0ABV3YQX1_9PSED</name>
<dbReference type="InterPro" id="IPR005569">
    <property type="entry name" value="Arc_DNA-bd_dom"/>
</dbReference>